<feature type="compositionally biased region" description="Polar residues" evidence="1">
    <location>
        <begin position="1"/>
        <end position="10"/>
    </location>
</feature>
<proteinExistence type="predicted"/>
<name>A0A8D8AUZ8_CULPI</name>
<feature type="compositionally biased region" description="Polar residues" evidence="1">
    <location>
        <begin position="23"/>
        <end position="36"/>
    </location>
</feature>
<accession>A0A8D8AUZ8</accession>
<feature type="region of interest" description="Disordered" evidence="1">
    <location>
        <begin position="1"/>
        <end position="104"/>
    </location>
</feature>
<reference evidence="2" key="1">
    <citation type="submission" date="2021-05" db="EMBL/GenBank/DDBJ databases">
        <authorList>
            <person name="Alioto T."/>
            <person name="Alioto T."/>
            <person name="Gomez Garrido J."/>
        </authorList>
    </citation>
    <scope>NUCLEOTIDE SEQUENCE</scope>
</reference>
<evidence type="ECO:0000313" key="2">
    <source>
        <dbReference type="EMBL" id="CAG6462168.1"/>
    </source>
</evidence>
<sequence>MFASSGNPTQEIHHQRRQAHATPVTSPRGSPQQCSTRRLRPFPENFRRSLQPGWHPGHLLATSQHQTHQLEAPKHHSKGAVRDQRRLPRQRNGLPTDSVRPPGS</sequence>
<dbReference type="EMBL" id="HBUE01044942">
    <property type="protein sequence ID" value="CAG6462168.1"/>
    <property type="molecule type" value="Transcribed_RNA"/>
</dbReference>
<organism evidence="2">
    <name type="scientific">Culex pipiens</name>
    <name type="common">House mosquito</name>
    <dbReference type="NCBI Taxonomy" id="7175"/>
    <lineage>
        <taxon>Eukaryota</taxon>
        <taxon>Metazoa</taxon>
        <taxon>Ecdysozoa</taxon>
        <taxon>Arthropoda</taxon>
        <taxon>Hexapoda</taxon>
        <taxon>Insecta</taxon>
        <taxon>Pterygota</taxon>
        <taxon>Neoptera</taxon>
        <taxon>Endopterygota</taxon>
        <taxon>Diptera</taxon>
        <taxon>Nematocera</taxon>
        <taxon>Culicoidea</taxon>
        <taxon>Culicidae</taxon>
        <taxon>Culicinae</taxon>
        <taxon>Culicini</taxon>
        <taxon>Culex</taxon>
        <taxon>Culex</taxon>
    </lineage>
</organism>
<evidence type="ECO:0000256" key="1">
    <source>
        <dbReference type="SAM" id="MobiDB-lite"/>
    </source>
</evidence>
<protein>
    <submittedName>
        <fullName evidence="2">(northern house mosquito) hypothetical protein</fullName>
    </submittedName>
</protein>
<dbReference type="AlphaFoldDB" id="A0A8D8AUZ8"/>